<name>A0A9D4EKZ6_DREPO</name>
<evidence type="ECO:0000313" key="1">
    <source>
        <dbReference type="EMBL" id="KAH3779955.1"/>
    </source>
</evidence>
<protein>
    <submittedName>
        <fullName evidence="1">Uncharacterized protein</fullName>
    </submittedName>
</protein>
<keyword evidence="2" id="KW-1185">Reference proteome</keyword>
<accession>A0A9D4EKZ6</accession>
<dbReference type="AlphaFoldDB" id="A0A9D4EKZ6"/>
<evidence type="ECO:0000313" key="2">
    <source>
        <dbReference type="Proteomes" id="UP000828390"/>
    </source>
</evidence>
<gene>
    <name evidence="1" type="ORF">DPMN_157764</name>
</gene>
<organism evidence="1 2">
    <name type="scientific">Dreissena polymorpha</name>
    <name type="common">Zebra mussel</name>
    <name type="synonym">Mytilus polymorpha</name>
    <dbReference type="NCBI Taxonomy" id="45954"/>
    <lineage>
        <taxon>Eukaryota</taxon>
        <taxon>Metazoa</taxon>
        <taxon>Spiralia</taxon>
        <taxon>Lophotrochozoa</taxon>
        <taxon>Mollusca</taxon>
        <taxon>Bivalvia</taxon>
        <taxon>Autobranchia</taxon>
        <taxon>Heteroconchia</taxon>
        <taxon>Euheterodonta</taxon>
        <taxon>Imparidentia</taxon>
        <taxon>Neoheterodontei</taxon>
        <taxon>Myida</taxon>
        <taxon>Dreissenoidea</taxon>
        <taxon>Dreissenidae</taxon>
        <taxon>Dreissena</taxon>
    </lineage>
</organism>
<comment type="caution">
    <text evidence="1">The sequence shown here is derived from an EMBL/GenBank/DDBJ whole genome shotgun (WGS) entry which is preliminary data.</text>
</comment>
<reference evidence="1" key="2">
    <citation type="submission" date="2020-11" db="EMBL/GenBank/DDBJ databases">
        <authorList>
            <person name="McCartney M.A."/>
            <person name="Auch B."/>
            <person name="Kono T."/>
            <person name="Mallez S."/>
            <person name="Becker A."/>
            <person name="Gohl D.M."/>
            <person name="Silverstein K.A.T."/>
            <person name="Koren S."/>
            <person name="Bechman K.B."/>
            <person name="Herman A."/>
            <person name="Abrahante J.E."/>
            <person name="Garbe J."/>
        </authorList>
    </citation>
    <scope>NUCLEOTIDE SEQUENCE</scope>
    <source>
        <strain evidence="1">Duluth1</strain>
        <tissue evidence="1">Whole animal</tissue>
    </source>
</reference>
<proteinExistence type="predicted"/>
<reference evidence="1" key="1">
    <citation type="journal article" date="2019" name="bioRxiv">
        <title>The Genome of the Zebra Mussel, Dreissena polymorpha: A Resource for Invasive Species Research.</title>
        <authorList>
            <person name="McCartney M.A."/>
            <person name="Auch B."/>
            <person name="Kono T."/>
            <person name="Mallez S."/>
            <person name="Zhang Y."/>
            <person name="Obille A."/>
            <person name="Becker A."/>
            <person name="Abrahante J.E."/>
            <person name="Garbe J."/>
            <person name="Badalamenti J.P."/>
            <person name="Herman A."/>
            <person name="Mangelson H."/>
            <person name="Liachko I."/>
            <person name="Sullivan S."/>
            <person name="Sone E.D."/>
            <person name="Koren S."/>
            <person name="Silverstein K.A.T."/>
            <person name="Beckman K.B."/>
            <person name="Gohl D.M."/>
        </authorList>
    </citation>
    <scope>NUCLEOTIDE SEQUENCE</scope>
    <source>
        <strain evidence="1">Duluth1</strain>
        <tissue evidence="1">Whole animal</tissue>
    </source>
</reference>
<sequence length="67" mass="7882">MFQQKSDELIQLRRATSSIHMYADTDNVRLDSGTDEEFDISAETRKLQDELAHSRTWEKVRVSRLLI</sequence>
<dbReference type="Proteomes" id="UP000828390">
    <property type="component" value="Unassembled WGS sequence"/>
</dbReference>
<dbReference type="EMBL" id="JAIWYP010000008">
    <property type="protein sequence ID" value="KAH3779955.1"/>
    <property type="molecule type" value="Genomic_DNA"/>
</dbReference>